<reference evidence="1 2" key="1">
    <citation type="submission" date="2018-06" db="EMBL/GenBank/DDBJ databases">
        <authorList>
            <consortium name="Pathogen Informatics"/>
            <person name="Doyle S."/>
        </authorList>
    </citation>
    <scope>NUCLEOTIDE SEQUENCE [LARGE SCALE GENOMIC DNA]</scope>
    <source>
        <strain evidence="1 2">NCTC8009</strain>
    </source>
</reference>
<evidence type="ECO:0000313" key="2">
    <source>
        <dbReference type="Proteomes" id="UP000250991"/>
    </source>
</evidence>
<dbReference type="Proteomes" id="UP000250991">
    <property type="component" value="Unassembled WGS sequence"/>
</dbReference>
<name>A0A2X3JRF3_ECOLX</name>
<sequence length="54" mass="6270">MPDANQIIKAHYGDILRDTYPLRQENLISDKGCAIVTTYQNIKIWFARFEVGIE</sequence>
<dbReference type="AlphaFoldDB" id="A0A2X3JRF3"/>
<accession>A0A2X3JRF3</accession>
<dbReference type="EMBL" id="UARW01000010">
    <property type="protein sequence ID" value="SQD02396.1"/>
    <property type="molecule type" value="Genomic_DNA"/>
</dbReference>
<evidence type="ECO:0000313" key="1">
    <source>
        <dbReference type="EMBL" id="SQD02396.1"/>
    </source>
</evidence>
<protein>
    <submittedName>
        <fullName evidence="1">Uncharacterized protein</fullName>
    </submittedName>
</protein>
<organism evidence="1 2">
    <name type="scientific">Escherichia coli</name>
    <dbReference type="NCBI Taxonomy" id="562"/>
    <lineage>
        <taxon>Bacteria</taxon>
        <taxon>Pseudomonadati</taxon>
        <taxon>Pseudomonadota</taxon>
        <taxon>Gammaproteobacteria</taxon>
        <taxon>Enterobacterales</taxon>
        <taxon>Enterobacteriaceae</taxon>
        <taxon>Escherichia</taxon>
    </lineage>
</organism>
<gene>
    <name evidence="1" type="ORF">NCTC8009_02851</name>
</gene>
<proteinExistence type="predicted"/>